<name>A0ABR4AKD5_9LECA</name>
<comment type="caution">
    <text evidence="1">The sequence shown here is derived from an EMBL/GenBank/DDBJ whole genome shotgun (WGS) entry which is preliminary data.</text>
</comment>
<reference evidence="1 2" key="1">
    <citation type="submission" date="2024-09" db="EMBL/GenBank/DDBJ databases">
        <title>Rethinking Asexuality: The Enigmatic Case of Functional Sexual Genes in Lepraria (Stereocaulaceae).</title>
        <authorList>
            <person name="Doellman M."/>
            <person name="Sun Y."/>
            <person name="Barcenas-Pena A."/>
            <person name="Lumbsch H.T."/>
            <person name="Grewe F."/>
        </authorList>
    </citation>
    <scope>NUCLEOTIDE SEQUENCE [LARGE SCALE GENOMIC DNA]</scope>
    <source>
        <strain evidence="1 2">Mercado 3170</strain>
    </source>
</reference>
<protein>
    <recommendedName>
        <fullName evidence="3">Cadherin domain-containing protein</fullName>
    </recommendedName>
</protein>
<accession>A0ABR4AKD5</accession>
<sequence>MVDAMGTLLRTTQDENKGHNFAIFSQIRRKAYICADGVEDYTVKVVLTNDHGSNTVTFVRMKVTSESIPGLDQNLPNVHNGRYHHRMVGRRQQISSTLKAASPYALLPGTWY</sequence>
<evidence type="ECO:0000313" key="1">
    <source>
        <dbReference type="EMBL" id="KAL2045256.1"/>
    </source>
</evidence>
<proteinExistence type="predicted"/>
<dbReference type="Proteomes" id="UP001590950">
    <property type="component" value="Unassembled WGS sequence"/>
</dbReference>
<dbReference type="EMBL" id="JBEFKJ010000007">
    <property type="protein sequence ID" value="KAL2045256.1"/>
    <property type="molecule type" value="Genomic_DNA"/>
</dbReference>
<keyword evidence="2" id="KW-1185">Reference proteome</keyword>
<evidence type="ECO:0000313" key="2">
    <source>
        <dbReference type="Proteomes" id="UP001590950"/>
    </source>
</evidence>
<organism evidence="1 2">
    <name type="scientific">Stereocaulon virgatum</name>
    <dbReference type="NCBI Taxonomy" id="373712"/>
    <lineage>
        <taxon>Eukaryota</taxon>
        <taxon>Fungi</taxon>
        <taxon>Dikarya</taxon>
        <taxon>Ascomycota</taxon>
        <taxon>Pezizomycotina</taxon>
        <taxon>Lecanoromycetes</taxon>
        <taxon>OSLEUM clade</taxon>
        <taxon>Lecanoromycetidae</taxon>
        <taxon>Lecanorales</taxon>
        <taxon>Lecanorineae</taxon>
        <taxon>Stereocaulaceae</taxon>
        <taxon>Stereocaulon</taxon>
    </lineage>
</organism>
<evidence type="ECO:0008006" key="3">
    <source>
        <dbReference type="Google" id="ProtNLM"/>
    </source>
</evidence>
<gene>
    <name evidence="1" type="ORF">N7G274_002339</name>
</gene>